<keyword evidence="1" id="KW-0472">Membrane</keyword>
<feature type="transmembrane region" description="Helical" evidence="1">
    <location>
        <begin position="150"/>
        <end position="168"/>
    </location>
</feature>
<reference evidence="2 3" key="1">
    <citation type="submission" date="2016-10" db="EMBL/GenBank/DDBJ databases">
        <authorList>
            <person name="de Groot N.N."/>
        </authorList>
    </citation>
    <scope>NUCLEOTIDE SEQUENCE [LARGE SCALE GENOMIC DNA]</scope>
    <source>
        <strain evidence="2 3">DSM 44993</strain>
    </source>
</reference>
<organism evidence="2 3">
    <name type="scientific">Amycolatopsis saalfeldensis</name>
    <dbReference type="NCBI Taxonomy" id="394193"/>
    <lineage>
        <taxon>Bacteria</taxon>
        <taxon>Bacillati</taxon>
        <taxon>Actinomycetota</taxon>
        <taxon>Actinomycetes</taxon>
        <taxon>Pseudonocardiales</taxon>
        <taxon>Pseudonocardiaceae</taxon>
        <taxon>Amycolatopsis</taxon>
    </lineage>
</organism>
<sequence length="221" mass="23925">MRHSMTIDLPSFRNLVFGGGRHLLESTLIPAGLFYLLLTLVSFDSGVLAALCWSATVLVTRLVLRKRVPAVLLLTTALLIARTVLGLATGSTFLYFLQPTLQNFVVASLFLVSAPFNRPLLARLAGDFCAFPDALSGHPGMRRFFQRVSLLWALVFAVNGAGTLLMLAKATVGNFLMVSTAGSYTLVGITIAASLWWFRRSLRSEGIVLRMGARPAALPGL</sequence>
<evidence type="ECO:0008006" key="4">
    <source>
        <dbReference type="Google" id="ProtNLM"/>
    </source>
</evidence>
<feature type="transmembrane region" description="Helical" evidence="1">
    <location>
        <begin position="174"/>
        <end position="198"/>
    </location>
</feature>
<keyword evidence="3" id="KW-1185">Reference proteome</keyword>
<protein>
    <recommendedName>
        <fullName evidence="4">Intracellular septation protein A</fullName>
    </recommendedName>
</protein>
<dbReference type="NCBIfam" id="NF041646">
    <property type="entry name" value="VC0807_fam"/>
    <property type="match status" value="1"/>
</dbReference>
<dbReference type="Proteomes" id="UP000198582">
    <property type="component" value="Unassembled WGS sequence"/>
</dbReference>
<dbReference type="InterPro" id="IPR016566">
    <property type="entry name" value="UCP010219"/>
</dbReference>
<evidence type="ECO:0000256" key="1">
    <source>
        <dbReference type="SAM" id="Phobius"/>
    </source>
</evidence>
<gene>
    <name evidence="2" type="ORF">SAMN04489732_103359</name>
</gene>
<keyword evidence="1" id="KW-1133">Transmembrane helix</keyword>
<dbReference type="OrthoDB" id="3783129at2"/>
<feature type="transmembrane region" description="Helical" evidence="1">
    <location>
        <begin position="33"/>
        <end position="59"/>
    </location>
</feature>
<dbReference type="STRING" id="394193.SAMN04489732_103359"/>
<evidence type="ECO:0000313" key="3">
    <source>
        <dbReference type="Proteomes" id="UP000198582"/>
    </source>
</evidence>
<proteinExistence type="predicted"/>
<dbReference type="Pfam" id="PF11361">
    <property type="entry name" value="DUF3159"/>
    <property type="match status" value="1"/>
</dbReference>
<dbReference type="AlphaFoldDB" id="A0A1H8UMR5"/>
<evidence type="ECO:0000313" key="2">
    <source>
        <dbReference type="EMBL" id="SEP04273.1"/>
    </source>
</evidence>
<name>A0A1H8UMR5_9PSEU</name>
<feature type="transmembrane region" description="Helical" evidence="1">
    <location>
        <begin position="71"/>
        <end position="95"/>
    </location>
</feature>
<dbReference type="EMBL" id="FOEF01000003">
    <property type="protein sequence ID" value="SEP04273.1"/>
    <property type="molecule type" value="Genomic_DNA"/>
</dbReference>
<keyword evidence="1" id="KW-0812">Transmembrane</keyword>
<accession>A0A1H8UMR5</accession>
<feature type="transmembrane region" description="Helical" evidence="1">
    <location>
        <begin position="101"/>
        <end position="117"/>
    </location>
</feature>